<dbReference type="InterPro" id="IPR011455">
    <property type="entry name" value="DUF1561"/>
</dbReference>
<evidence type="ECO:0000313" key="2">
    <source>
        <dbReference type="Proteomes" id="UP000011778"/>
    </source>
</evidence>
<gene>
    <name evidence="1" type="ORF">LEP1GSC150_1816</name>
</gene>
<dbReference type="AlphaFoldDB" id="M3IPY6"/>
<name>M3IPY6_LEPIT</name>
<accession>M3IPY6</accession>
<comment type="caution">
    <text evidence="1">The sequence shown here is derived from an EMBL/GenBank/DDBJ whole genome shotgun (WGS) entry which is preliminary data.</text>
</comment>
<sequence>MRHSIVFIVVLLVLVTTSFEYSINNIHIHASSNTSNSIIQKPTDQPKDKPIKIVIHDGGKFCYGPVFSGGESYIIIEQCWQMHVMNARYDVFQRISYNINNTWLCITAPETVVYAKENWDYVHLRPCTINDPLQRWVIKDNPFGLQMNVIN</sequence>
<protein>
    <submittedName>
        <fullName evidence="1">PF07598 family protein</fullName>
    </submittedName>
</protein>
<dbReference type="Pfam" id="PF07598">
    <property type="entry name" value="DUF1561"/>
    <property type="match status" value="1"/>
</dbReference>
<reference evidence="1 2" key="1">
    <citation type="submission" date="2013-02" db="EMBL/GenBank/DDBJ databases">
        <authorList>
            <person name="Harkins D.M."/>
            <person name="Durkin A.S."/>
            <person name="Brinkac L.M."/>
            <person name="Haft D.H."/>
            <person name="Selengut J.D."/>
            <person name="Sanka R."/>
            <person name="DePew J."/>
            <person name="Purushe J."/>
            <person name="Tulsiani S.M."/>
            <person name="Graham G.C."/>
            <person name="Burns M.-A."/>
            <person name="Dohnt M.F."/>
            <person name="Smythe L.D."/>
            <person name="McKay D.B."/>
            <person name="Craig S.B."/>
            <person name="Vinetz J.M."/>
            <person name="Sutton G.G."/>
            <person name="Nierman W.C."/>
            <person name="Fouts D.E."/>
        </authorList>
    </citation>
    <scope>NUCLEOTIDE SEQUENCE [LARGE SCALE GENOMIC DNA]</scope>
    <source>
        <strain evidence="1 2">LT2050</strain>
    </source>
</reference>
<dbReference type="Proteomes" id="UP000011778">
    <property type="component" value="Unassembled WGS sequence"/>
</dbReference>
<proteinExistence type="predicted"/>
<dbReference type="EMBL" id="AFMD02000182">
    <property type="protein sequence ID" value="EMG22647.1"/>
    <property type="molecule type" value="Genomic_DNA"/>
</dbReference>
<organism evidence="1 2">
    <name type="scientific">Leptospira interrogans serovar Copenhageni str. LT2050</name>
    <dbReference type="NCBI Taxonomy" id="1001598"/>
    <lineage>
        <taxon>Bacteria</taxon>
        <taxon>Pseudomonadati</taxon>
        <taxon>Spirochaetota</taxon>
        <taxon>Spirochaetia</taxon>
        <taxon>Leptospirales</taxon>
        <taxon>Leptospiraceae</taxon>
        <taxon>Leptospira</taxon>
    </lineage>
</organism>
<evidence type="ECO:0000313" key="1">
    <source>
        <dbReference type="EMBL" id="EMG22647.1"/>
    </source>
</evidence>